<organism evidence="1 2">
    <name type="scientific">Rhodopirellula islandica</name>
    <dbReference type="NCBI Taxonomy" id="595434"/>
    <lineage>
        <taxon>Bacteria</taxon>
        <taxon>Pseudomonadati</taxon>
        <taxon>Planctomycetota</taxon>
        <taxon>Planctomycetia</taxon>
        <taxon>Pirellulales</taxon>
        <taxon>Pirellulaceae</taxon>
        <taxon>Rhodopirellula</taxon>
    </lineage>
</organism>
<dbReference type="EMBL" id="LECT01000043">
    <property type="protein sequence ID" value="KLU02915.1"/>
    <property type="molecule type" value="Genomic_DNA"/>
</dbReference>
<dbReference type="Proteomes" id="UP000036367">
    <property type="component" value="Unassembled WGS sequence"/>
</dbReference>
<sequence>MSLISRAAWAFASVVRKNRDKRQTALIPDYSRTAWSIS</sequence>
<protein>
    <submittedName>
        <fullName evidence="1">Uncharacterized protein</fullName>
    </submittedName>
</protein>
<evidence type="ECO:0000313" key="2">
    <source>
        <dbReference type="Proteomes" id="UP000036367"/>
    </source>
</evidence>
<proteinExistence type="predicted"/>
<evidence type="ECO:0000313" key="1">
    <source>
        <dbReference type="EMBL" id="KLU02915.1"/>
    </source>
</evidence>
<keyword evidence="2" id="KW-1185">Reference proteome</keyword>
<name>A0A0J1B7Y5_RHOIS</name>
<reference evidence="1" key="1">
    <citation type="submission" date="2015-05" db="EMBL/GenBank/DDBJ databases">
        <title>Permanent draft genome of Rhodopirellula islandicus K833.</title>
        <authorList>
            <person name="Kizina J."/>
            <person name="Richter M."/>
            <person name="Glockner F.O."/>
            <person name="Harder J."/>
        </authorList>
    </citation>
    <scope>NUCLEOTIDE SEQUENCE [LARGE SCALE GENOMIC DNA]</scope>
    <source>
        <strain evidence="1">K833</strain>
    </source>
</reference>
<comment type="caution">
    <text evidence="1">The sequence shown here is derived from an EMBL/GenBank/DDBJ whole genome shotgun (WGS) entry which is preliminary data.</text>
</comment>
<dbReference type="PATRIC" id="fig|595434.4.peg.4945"/>
<accession>A0A0J1B7Y5</accession>
<dbReference type="AlphaFoldDB" id="A0A0J1B7Y5"/>
<gene>
    <name evidence="1" type="ORF">RISK_005211</name>
</gene>
<dbReference type="STRING" id="595434.RISK_005211"/>